<evidence type="ECO:0000256" key="1">
    <source>
        <dbReference type="SAM" id="Phobius"/>
    </source>
</evidence>
<dbReference type="RefSeq" id="WP_338886849.1">
    <property type="nucleotide sequence ID" value="NZ_CP147846.1"/>
</dbReference>
<dbReference type="Proteomes" id="UP001432000">
    <property type="component" value="Chromosome"/>
</dbReference>
<dbReference type="EMBL" id="CP147846">
    <property type="protein sequence ID" value="WXG67359.1"/>
    <property type="molecule type" value="Genomic_DNA"/>
</dbReference>
<keyword evidence="2" id="KW-0732">Signal</keyword>
<accession>A0ABZ2PE82</accession>
<evidence type="ECO:0000313" key="4">
    <source>
        <dbReference type="Proteomes" id="UP001432000"/>
    </source>
</evidence>
<evidence type="ECO:0000256" key="2">
    <source>
        <dbReference type="SAM" id="SignalP"/>
    </source>
</evidence>
<feature type="signal peptide" evidence="2">
    <location>
        <begin position="1"/>
        <end position="22"/>
    </location>
</feature>
<keyword evidence="1" id="KW-0472">Membrane</keyword>
<name>A0ABZ2PE82_9NOCA</name>
<keyword evidence="1" id="KW-0812">Transmembrane</keyword>
<keyword evidence="4" id="KW-1185">Reference proteome</keyword>
<feature type="chain" id="PRO_5047550608" evidence="2">
    <location>
        <begin position="23"/>
        <end position="129"/>
    </location>
</feature>
<reference evidence="3 4" key="1">
    <citation type="submission" date="2024-03" db="EMBL/GenBank/DDBJ databases">
        <title>Natural products discovery in diverse microorganisms through a two-stage MS feature dereplication strategy.</title>
        <authorList>
            <person name="Zhang R."/>
        </authorList>
    </citation>
    <scope>NUCLEOTIDE SEQUENCE [LARGE SCALE GENOMIC DNA]</scope>
    <source>
        <strain evidence="3 4">18930</strain>
    </source>
</reference>
<sequence length="129" mass="13479">MVVAAPRRARAAPLAVAALAMAAGATLYVRDPRTSTYLPCPFHALTGLWCPGCGATRAFGDLVRGDLGSAASSNVLAVVLLGVGVIAWVLWVRGRRLRAPSRWIVVSGAVVVLAFTVLRNFPAGSWLAP</sequence>
<feature type="transmembrane region" description="Helical" evidence="1">
    <location>
        <begin position="103"/>
        <end position="121"/>
    </location>
</feature>
<protein>
    <submittedName>
        <fullName evidence="3">DUF2752 domain-containing protein</fullName>
    </submittedName>
</protein>
<organism evidence="3 4">
    <name type="scientific">Rhodococcus sovatensis</name>
    <dbReference type="NCBI Taxonomy" id="1805840"/>
    <lineage>
        <taxon>Bacteria</taxon>
        <taxon>Bacillati</taxon>
        <taxon>Actinomycetota</taxon>
        <taxon>Actinomycetes</taxon>
        <taxon>Mycobacteriales</taxon>
        <taxon>Nocardiaceae</taxon>
        <taxon>Rhodococcus</taxon>
    </lineage>
</organism>
<proteinExistence type="predicted"/>
<dbReference type="InterPro" id="IPR021215">
    <property type="entry name" value="DUF2752"/>
</dbReference>
<feature type="transmembrane region" description="Helical" evidence="1">
    <location>
        <begin position="71"/>
        <end position="91"/>
    </location>
</feature>
<evidence type="ECO:0000313" key="3">
    <source>
        <dbReference type="EMBL" id="WXG67359.1"/>
    </source>
</evidence>
<gene>
    <name evidence="3" type="ORF">WDS16_19180</name>
</gene>
<keyword evidence="1" id="KW-1133">Transmembrane helix</keyword>
<dbReference type="Pfam" id="PF10825">
    <property type="entry name" value="DUF2752"/>
    <property type="match status" value="1"/>
</dbReference>